<evidence type="ECO:0000256" key="2">
    <source>
        <dbReference type="ARBA" id="ARBA00004613"/>
    </source>
</evidence>
<protein>
    <recommendedName>
        <fullName evidence="11">Protein TIC 20</fullName>
    </recommendedName>
</protein>
<evidence type="ECO:0000313" key="13">
    <source>
        <dbReference type="Proteomes" id="UP001141552"/>
    </source>
</evidence>
<dbReference type="CDD" id="cd09218">
    <property type="entry name" value="TLP-PA"/>
    <property type="match status" value="1"/>
</dbReference>
<dbReference type="InterPro" id="IPR001938">
    <property type="entry name" value="Thaumatin"/>
</dbReference>
<name>A0A9Q0J243_9ROSI</name>
<keyword evidence="13" id="KW-1185">Reference proteome</keyword>
<dbReference type="GO" id="GO:0009706">
    <property type="term" value="C:chloroplast inner membrane"/>
    <property type="evidence" value="ECO:0007669"/>
    <property type="project" value="UniProtKB-SubCell"/>
</dbReference>
<comment type="subcellular location">
    <subcellularLocation>
        <location evidence="1">Plastid</location>
        <location evidence="1">Chloroplast inner membrane</location>
        <topology evidence="1">Multi-pass membrane protein</topology>
    </subcellularLocation>
    <subcellularLocation>
        <location evidence="11">Plastid</location>
        <location evidence="11">Chloroplast membrane</location>
        <topology evidence="11">Multi-pass membrane protein</topology>
    </subcellularLocation>
    <subcellularLocation>
        <location evidence="2">Secreted</location>
    </subcellularLocation>
</comment>
<feature type="transmembrane region" description="Helical" evidence="11">
    <location>
        <begin position="131"/>
        <end position="150"/>
    </location>
</feature>
<dbReference type="FunFam" id="2.60.110.10:FF:000002">
    <property type="entry name" value="Thaumatin-like protein 1a"/>
    <property type="match status" value="1"/>
</dbReference>
<keyword evidence="9 11" id="KW-0472">Membrane</keyword>
<keyword evidence="11" id="KW-0934">Plastid</keyword>
<dbReference type="PROSITE" id="PS00316">
    <property type="entry name" value="THAUMATIN_1"/>
    <property type="match status" value="1"/>
</dbReference>
<evidence type="ECO:0000256" key="4">
    <source>
        <dbReference type="ARBA" id="ARBA00010607"/>
    </source>
</evidence>
<comment type="similarity">
    <text evidence="4">Belongs to the thaumatin family.</text>
</comment>
<dbReference type="AlphaFoldDB" id="A0A9Q0J243"/>
<evidence type="ECO:0000313" key="12">
    <source>
        <dbReference type="EMBL" id="KAJ4825554.1"/>
    </source>
</evidence>
<evidence type="ECO:0000256" key="7">
    <source>
        <dbReference type="ARBA" id="ARBA00022780"/>
    </source>
</evidence>
<reference evidence="12" key="1">
    <citation type="submission" date="2022-02" db="EMBL/GenBank/DDBJ databases">
        <authorList>
            <person name="Henning P.M."/>
            <person name="McCubbin A.G."/>
            <person name="Shore J.S."/>
        </authorList>
    </citation>
    <scope>NUCLEOTIDE SEQUENCE</scope>
    <source>
        <strain evidence="12">F60SS</strain>
        <tissue evidence="12">Leaves</tissue>
    </source>
</reference>
<gene>
    <name evidence="12" type="ORF">Tsubulata_036160</name>
</gene>
<feature type="transmembrane region" description="Helical" evidence="11">
    <location>
        <begin position="98"/>
        <end position="119"/>
    </location>
</feature>
<accession>A0A9Q0J243</accession>
<proteinExistence type="inferred from homology"/>
<comment type="caution">
    <text evidence="12">The sequence shown here is derived from an EMBL/GenBank/DDBJ whole genome shotgun (WGS) entry which is preliminary data.</text>
</comment>
<dbReference type="Gene3D" id="2.60.110.10">
    <property type="entry name" value="Thaumatin"/>
    <property type="match status" value="1"/>
</dbReference>
<keyword evidence="11" id="KW-0150">Chloroplast</keyword>
<dbReference type="EMBL" id="JAKUCV010006857">
    <property type="protein sequence ID" value="KAJ4825554.1"/>
    <property type="molecule type" value="Genomic_DNA"/>
</dbReference>
<dbReference type="InterPro" id="IPR037176">
    <property type="entry name" value="Osmotin/thaumatin-like_sf"/>
</dbReference>
<keyword evidence="6 11" id="KW-0812">Transmembrane</keyword>
<keyword evidence="10" id="KW-1015">Disulfide bond</keyword>
<dbReference type="SUPFAM" id="SSF49870">
    <property type="entry name" value="Osmotin, thaumatin-like protein"/>
    <property type="match status" value="1"/>
</dbReference>
<dbReference type="Pfam" id="PF00314">
    <property type="entry name" value="Thaumatin"/>
    <property type="match status" value="1"/>
</dbReference>
<feature type="transmembrane region" description="Helical" evidence="11">
    <location>
        <begin position="193"/>
        <end position="211"/>
    </location>
</feature>
<evidence type="ECO:0000256" key="9">
    <source>
        <dbReference type="ARBA" id="ARBA00023136"/>
    </source>
</evidence>
<evidence type="ECO:0000256" key="8">
    <source>
        <dbReference type="ARBA" id="ARBA00022989"/>
    </source>
</evidence>
<keyword evidence="7" id="KW-1001">Plastid inner membrane</keyword>
<evidence type="ECO:0000256" key="6">
    <source>
        <dbReference type="ARBA" id="ARBA00022692"/>
    </source>
</evidence>
<keyword evidence="5" id="KW-0964">Secreted</keyword>
<dbReference type="SMART" id="SM00205">
    <property type="entry name" value="THN"/>
    <property type="match status" value="1"/>
</dbReference>
<evidence type="ECO:0000256" key="1">
    <source>
        <dbReference type="ARBA" id="ARBA00004478"/>
    </source>
</evidence>
<reference evidence="12" key="2">
    <citation type="journal article" date="2023" name="Plants (Basel)">
        <title>Annotation of the Turnera subulata (Passifloraceae) Draft Genome Reveals the S-Locus Evolved after the Divergence of Turneroideae from Passifloroideae in a Stepwise Manner.</title>
        <authorList>
            <person name="Henning P.M."/>
            <person name="Roalson E.H."/>
            <person name="Mir W."/>
            <person name="McCubbin A.G."/>
            <person name="Shore J.S."/>
        </authorList>
    </citation>
    <scope>NUCLEOTIDE SEQUENCE</scope>
    <source>
        <tissue evidence="12">Leaves</tissue>
    </source>
</reference>
<dbReference type="PANTHER" id="PTHR31048">
    <property type="entry name" value="OS03G0233200 PROTEIN"/>
    <property type="match status" value="1"/>
</dbReference>
<evidence type="ECO:0000256" key="11">
    <source>
        <dbReference type="RuleBase" id="RU367003"/>
    </source>
</evidence>
<dbReference type="OrthoDB" id="430315at2759"/>
<comment type="similarity">
    <text evidence="3 11">Belongs to the Tic20 family.</text>
</comment>
<comment type="function">
    <text evidence="11">Involved in protein precursor import into chloroplasts.</text>
</comment>
<dbReference type="PRINTS" id="PR00347">
    <property type="entry name" value="THAUMATIN"/>
</dbReference>
<keyword evidence="8 11" id="KW-1133">Transmembrane helix</keyword>
<dbReference type="PROSITE" id="PS51367">
    <property type="entry name" value="THAUMATIN_2"/>
    <property type="match status" value="1"/>
</dbReference>
<organism evidence="12 13">
    <name type="scientific">Turnera subulata</name>
    <dbReference type="NCBI Taxonomy" id="218843"/>
    <lineage>
        <taxon>Eukaryota</taxon>
        <taxon>Viridiplantae</taxon>
        <taxon>Streptophyta</taxon>
        <taxon>Embryophyta</taxon>
        <taxon>Tracheophyta</taxon>
        <taxon>Spermatophyta</taxon>
        <taxon>Magnoliopsida</taxon>
        <taxon>eudicotyledons</taxon>
        <taxon>Gunneridae</taxon>
        <taxon>Pentapetalae</taxon>
        <taxon>rosids</taxon>
        <taxon>fabids</taxon>
        <taxon>Malpighiales</taxon>
        <taxon>Passifloraceae</taxon>
        <taxon>Turnera</taxon>
    </lineage>
</organism>
<sequence length="447" mass="47691">MASSISLLLRFSPLPTPKTLTKPYPPPLSSSTTTRLPLHRNITTIACMSQKPAAPAAADRLLSAVAYTFPFLNSLQYGGFLLEAYPSLALHLQPVIPLYRWVPMVSFVAFLALYFGVVRNPGGGGGGFSEYVRFNAMQALAMDVLVMLFGRISKNPGRRTGLGLGFDLLFPGRGQNLLLYWAQNLVSMWAENVVFLVGCYCFFYALVSCALGKTPRFQFIGDAAGGVDGAIITLHNRCMTTIWPGILGGAGQPQLVNGGLELRSGEEIIMEAPEGWSGRLWARSGCTFDSSGQGTCTTGDCGGKLRCGGAGGTPPATLAEFTLGTPLHYYDVSLVDGFNLPVSIKPYGSGSKGCKAARCAVDLNRSCPDGLQVKRKGSVVACKSACLAFNEPEYCCTGAYSSPTTCKPTNYSLVFKTACPSAYTYAFDDPSSLFTCNGGTNYLVTFC</sequence>
<comment type="caution">
    <text evidence="11">Lacks conserved residue(s) required for the propagation of feature annotation.</text>
</comment>
<dbReference type="GO" id="GO:0005576">
    <property type="term" value="C:extracellular region"/>
    <property type="evidence" value="ECO:0007669"/>
    <property type="project" value="UniProtKB-SubCell"/>
</dbReference>
<evidence type="ECO:0000256" key="10">
    <source>
        <dbReference type="ARBA" id="ARBA00023157"/>
    </source>
</evidence>
<dbReference type="Pfam" id="PF16166">
    <property type="entry name" value="TIC20"/>
    <property type="match status" value="1"/>
</dbReference>
<dbReference type="Proteomes" id="UP001141552">
    <property type="component" value="Unassembled WGS sequence"/>
</dbReference>
<evidence type="ECO:0000256" key="5">
    <source>
        <dbReference type="ARBA" id="ARBA00022525"/>
    </source>
</evidence>
<evidence type="ECO:0000256" key="3">
    <source>
        <dbReference type="ARBA" id="ARBA00009596"/>
    </source>
</evidence>
<dbReference type="InterPro" id="IPR005691">
    <property type="entry name" value="Tic20"/>
</dbReference>
<dbReference type="InterPro" id="IPR017949">
    <property type="entry name" value="Thaumatin_CS"/>
</dbReference>